<name>A0A843TYB0_COLES</name>
<protein>
    <submittedName>
        <fullName evidence="1">Uncharacterized protein</fullName>
    </submittedName>
</protein>
<organism evidence="1 2">
    <name type="scientific">Colocasia esculenta</name>
    <name type="common">Wild taro</name>
    <name type="synonym">Arum esculentum</name>
    <dbReference type="NCBI Taxonomy" id="4460"/>
    <lineage>
        <taxon>Eukaryota</taxon>
        <taxon>Viridiplantae</taxon>
        <taxon>Streptophyta</taxon>
        <taxon>Embryophyta</taxon>
        <taxon>Tracheophyta</taxon>
        <taxon>Spermatophyta</taxon>
        <taxon>Magnoliopsida</taxon>
        <taxon>Liliopsida</taxon>
        <taxon>Araceae</taxon>
        <taxon>Aroideae</taxon>
        <taxon>Colocasieae</taxon>
        <taxon>Colocasia</taxon>
    </lineage>
</organism>
<evidence type="ECO:0000313" key="1">
    <source>
        <dbReference type="EMBL" id="MQL74314.1"/>
    </source>
</evidence>
<dbReference type="Proteomes" id="UP000652761">
    <property type="component" value="Unassembled WGS sequence"/>
</dbReference>
<accession>A0A843TYB0</accession>
<gene>
    <name evidence="1" type="ORF">Taro_006682</name>
</gene>
<evidence type="ECO:0000313" key="2">
    <source>
        <dbReference type="Proteomes" id="UP000652761"/>
    </source>
</evidence>
<keyword evidence="2" id="KW-1185">Reference proteome</keyword>
<dbReference type="EMBL" id="NMUH01000201">
    <property type="protein sequence ID" value="MQL74314.1"/>
    <property type="molecule type" value="Genomic_DNA"/>
</dbReference>
<reference evidence="1" key="1">
    <citation type="submission" date="2017-07" db="EMBL/GenBank/DDBJ databases">
        <title>Taro Niue Genome Assembly and Annotation.</title>
        <authorList>
            <person name="Atibalentja N."/>
            <person name="Keating K."/>
            <person name="Fields C.J."/>
        </authorList>
    </citation>
    <scope>NUCLEOTIDE SEQUENCE</scope>
    <source>
        <strain evidence="1">Niue_2</strain>
        <tissue evidence="1">Leaf</tissue>
    </source>
</reference>
<dbReference type="AlphaFoldDB" id="A0A843TYB0"/>
<sequence length="87" mass="9660">MWEIFHKLRMNYDTYSVVADPLRWICLVSLETPDVEDIPQTELSTGEKGLSTDGYRQNSGLLDCVYLSTATRGLSTATHSPSYLGSG</sequence>
<proteinExistence type="predicted"/>
<comment type="caution">
    <text evidence="1">The sequence shown here is derived from an EMBL/GenBank/DDBJ whole genome shotgun (WGS) entry which is preliminary data.</text>
</comment>